<keyword evidence="7" id="KW-1185">Reference proteome</keyword>
<evidence type="ECO:0000313" key="6">
    <source>
        <dbReference type="EMBL" id="RUQ81895.1"/>
    </source>
</evidence>
<name>A0A3S0V4P8_9GAMM</name>
<evidence type="ECO:0000256" key="3">
    <source>
        <dbReference type="ARBA" id="ARBA00022691"/>
    </source>
</evidence>
<dbReference type="CDD" id="cd18081">
    <property type="entry name" value="RlmH-like"/>
    <property type="match status" value="1"/>
</dbReference>
<comment type="similarity">
    <text evidence="4 5">Belongs to the RNA methyltransferase RlmH family.</text>
</comment>
<dbReference type="NCBIfam" id="NF000986">
    <property type="entry name" value="PRK00103.1-4"/>
    <property type="match status" value="1"/>
</dbReference>
<keyword evidence="1 5" id="KW-0489">Methyltransferase</keyword>
<comment type="catalytic activity">
    <reaction evidence="5">
        <text>pseudouridine(1915) in 23S rRNA + S-adenosyl-L-methionine = N(3)-methylpseudouridine(1915) in 23S rRNA + S-adenosyl-L-homocysteine + H(+)</text>
        <dbReference type="Rhea" id="RHEA:42752"/>
        <dbReference type="Rhea" id="RHEA-COMP:10221"/>
        <dbReference type="Rhea" id="RHEA-COMP:10222"/>
        <dbReference type="ChEBI" id="CHEBI:15378"/>
        <dbReference type="ChEBI" id="CHEBI:57856"/>
        <dbReference type="ChEBI" id="CHEBI:59789"/>
        <dbReference type="ChEBI" id="CHEBI:65314"/>
        <dbReference type="ChEBI" id="CHEBI:74486"/>
        <dbReference type="EC" id="2.1.1.177"/>
    </reaction>
</comment>
<comment type="subcellular location">
    <subcellularLocation>
        <location evidence="5">Cytoplasm</location>
    </subcellularLocation>
</comment>
<keyword evidence="5" id="KW-0698">rRNA processing</keyword>
<organism evidence="6 7">
    <name type="scientific">Legionella septentrionalis</name>
    <dbReference type="NCBI Taxonomy" id="2498109"/>
    <lineage>
        <taxon>Bacteria</taxon>
        <taxon>Pseudomonadati</taxon>
        <taxon>Pseudomonadota</taxon>
        <taxon>Gammaproteobacteria</taxon>
        <taxon>Legionellales</taxon>
        <taxon>Legionellaceae</taxon>
        <taxon>Legionella</taxon>
    </lineage>
</organism>
<feature type="binding site" evidence="5">
    <location>
        <begin position="124"/>
        <end position="129"/>
    </location>
    <ligand>
        <name>S-adenosyl-L-methionine</name>
        <dbReference type="ChEBI" id="CHEBI:59789"/>
    </ligand>
</feature>
<dbReference type="InterPro" id="IPR029028">
    <property type="entry name" value="Alpha/beta_knot_MTases"/>
</dbReference>
<feature type="binding site" evidence="5">
    <location>
        <position position="74"/>
    </location>
    <ligand>
        <name>S-adenosyl-L-methionine</name>
        <dbReference type="ChEBI" id="CHEBI:59789"/>
    </ligand>
</feature>
<reference evidence="6 7" key="1">
    <citation type="submission" date="2018-12" db="EMBL/GenBank/DDBJ databases">
        <title>Legionella sp,whole genome shotgun sequence.</title>
        <authorList>
            <person name="Wu H."/>
        </authorList>
    </citation>
    <scope>NUCLEOTIDE SEQUENCE [LARGE SCALE GENOMIC DNA]</scope>
    <source>
        <strain evidence="7">km714</strain>
    </source>
</reference>
<dbReference type="EC" id="2.1.1.177" evidence="5"/>
<sequence>MFKITLVTLGNKMPLWVQQGMQEYAKRLQDGIQLSLIEIPLIRRGKSADLSRILEKEMALMSAAIPAGARLIALDMKGEMFSSEGLAAKLAQLQQVNSHVCVLIGGPEGLSSQLIKRSHEQWSLSKLTLPHPLARIVFIEAIYRAWCILHHHPYHK</sequence>
<dbReference type="InterPro" id="IPR003742">
    <property type="entry name" value="RlmH-like"/>
</dbReference>
<evidence type="ECO:0000313" key="7">
    <source>
        <dbReference type="Proteomes" id="UP000288012"/>
    </source>
</evidence>
<dbReference type="SUPFAM" id="SSF75217">
    <property type="entry name" value="alpha/beta knot"/>
    <property type="match status" value="1"/>
</dbReference>
<dbReference type="NCBIfam" id="TIGR00246">
    <property type="entry name" value="tRNA_RlmH_YbeA"/>
    <property type="match status" value="1"/>
</dbReference>
<evidence type="ECO:0000256" key="5">
    <source>
        <dbReference type="HAMAP-Rule" id="MF_00658"/>
    </source>
</evidence>
<dbReference type="GO" id="GO:0005737">
    <property type="term" value="C:cytoplasm"/>
    <property type="evidence" value="ECO:0007669"/>
    <property type="project" value="UniProtKB-SubCell"/>
</dbReference>
<dbReference type="Gene3D" id="3.40.1280.10">
    <property type="match status" value="1"/>
</dbReference>
<keyword evidence="5" id="KW-0963">Cytoplasm</keyword>
<gene>
    <name evidence="5 6" type="primary">rlmH</name>
    <name evidence="6" type="ORF">EKM59_09430</name>
</gene>
<feature type="binding site" evidence="5">
    <location>
        <position position="105"/>
    </location>
    <ligand>
        <name>S-adenosyl-L-methionine</name>
        <dbReference type="ChEBI" id="CHEBI:59789"/>
    </ligand>
</feature>
<dbReference type="OrthoDB" id="9806643at2"/>
<dbReference type="PANTHER" id="PTHR33603:SF1">
    <property type="entry name" value="RIBOSOMAL RNA LARGE SUBUNIT METHYLTRANSFERASE H"/>
    <property type="match status" value="1"/>
</dbReference>
<dbReference type="PIRSF" id="PIRSF004505">
    <property type="entry name" value="MT_bac"/>
    <property type="match status" value="1"/>
</dbReference>
<dbReference type="HAMAP" id="MF_00658">
    <property type="entry name" value="23SrRNA_methyltr_H"/>
    <property type="match status" value="1"/>
</dbReference>
<dbReference type="PANTHER" id="PTHR33603">
    <property type="entry name" value="METHYLTRANSFERASE"/>
    <property type="match status" value="1"/>
</dbReference>
<protein>
    <recommendedName>
        <fullName evidence="5">Ribosomal RNA large subunit methyltransferase H</fullName>
        <ecNumber evidence="5">2.1.1.177</ecNumber>
    </recommendedName>
    <alternativeName>
        <fullName evidence="5">23S rRNA (pseudouridine1915-N3)-methyltransferase</fullName>
    </alternativeName>
    <alternativeName>
        <fullName evidence="5">23S rRNA m3Psi1915 methyltransferase</fullName>
    </alternativeName>
    <alternativeName>
        <fullName evidence="5">rRNA (pseudouridine-N3-)-methyltransferase RlmH</fullName>
    </alternativeName>
</protein>
<dbReference type="InterPro" id="IPR029026">
    <property type="entry name" value="tRNA_m1G_MTases_N"/>
</dbReference>
<evidence type="ECO:0000256" key="2">
    <source>
        <dbReference type="ARBA" id="ARBA00022679"/>
    </source>
</evidence>
<dbReference type="GO" id="GO:0070038">
    <property type="term" value="F:rRNA (pseudouridine-N3-)-methyltransferase activity"/>
    <property type="evidence" value="ECO:0007669"/>
    <property type="project" value="UniProtKB-UniRule"/>
</dbReference>
<accession>A0A3S0V4P8</accession>
<dbReference type="RefSeq" id="WP_127032476.1">
    <property type="nucleotide sequence ID" value="NZ_RZGR01000031.1"/>
</dbReference>
<comment type="subunit">
    <text evidence="5">Homodimer.</text>
</comment>
<proteinExistence type="inferred from homology"/>
<dbReference type="Pfam" id="PF02590">
    <property type="entry name" value="SPOUT_MTase"/>
    <property type="match status" value="1"/>
</dbReference>
<evidence type="ECO:0000256" key="1">
    <source>
        <dbReference type="ARBA" id="ARBA00022603"/>
    </source>
</evidence>
<dbReference type="EMBL" id="RZGR01000031">
    <property type="protein sequence ID" value="RUQ81895.1"/>
    <property type="molecule type" value="Genomic_DNA"/>
</dbReference>
<keyword evidence="2 5" id="KW-0808">Transferase</keyword>
<dbReference type="Proteomes" id="UP000288012">
    <property type="component" value="Unassembled WGS sequence"/>
</dbReference>
<dbReference type="AlphaFoldDB" id="A0A3S0V4P8"/>
<keyword evidence="3 5" id="KW-0949">S-adenosyl-L-methionine</keyword>
<comment type="caution">
    <text evidence="6">The sequence shown here is derived from an EMBL/GenBank/DDBJ whole genome shotgun (WGS) entry which is preliminary data.</text>
</comment>
<comment type="function">
    <text evidence="5">Specifically methylates the pseudouridine at position 1915 (m3Psi1915) in 23S rRNA.</text>
</comment>
<evidence type="ECO:0000256" key="4">
    <source>
        <dbReference type="ARBA" id="ARBA00038303"/>
    </source>
</evidence>